<accession>A0ABR3W2Z7</accession>
<dbReference type="InterPro" id="IPR052895">
    <property type="entry name" value="HetReg/Transcr_Mod"/>
</dbReference>
<dbReference type="InterPro" id="IPR010730">
    <property type="entry name" value="HET"/>
</dbReference>
<dbReference type="Proteomes" id="UP001583177">
    <property type="component" value="Unassembled WGS sequence"/>
</dbReference>
<evidence type="ECO:0000313" key="3">
    <source>
        <dbReference type="EMBL" id="KAL1851752.1"/>
    </source>
</evidence>
<dbReference type="PANTHER" id="PTHR24148">
    <property type="entry name" value="ANKYRIN REPEAT DOMAIN-CONTAINING PROTEIN 39 HOMOLOG-RELATED"/>
    <property type="match status" value="1"/>
</dbReference>
<reference evidence="3 4" key="1">
    <citation type="journal article" date="2024" name="IMA Fungus">
        <title>IMA Genome - F19 : A genome assembly and annotation guide to empower mycologists, including annotated draft genome sequences of Ceratocystis pirilliformis, Diaporthe australafricana, Fusarium ophioides, Paecilomyces lecythidis, and Sporothrix stenoceras.</title>
        <authorList>
            <person name="Aylward J."/>
            <person name="Wilson A.M."/>
            <person name="Visagie C.M."/>
            <person name="Spraker J."/>
            <person name="Barnes I."/>
            <person name="Buitendag C."/>
            <person name="Ceriani C."/>
            <person name="Del Mar Angel L."/>
            <person name="du Plessis D."/>
            <person name="Fuchs T."/>
            <person name="Gasser K."/>
            <person name="Kramer D."/>
            <person name="Li W."/>
            <person name="Munsamy K."/>
            <person name="Piso A."/>
            <person name="Price J.L."/>
            <person name="Sonnekus B."/>
            <person name="Thomas C."/>
            <person name="van der Nest A."/>
            <person name="van Dijk A."/>
            <person name="van Heerden A."/>
            <person name="van Vuuren N."/>
            <person name="Yilmaz N."/>
            <person name="Duong T.A."/>
            <person name="van der Merwe N.A."/>
            <person name="Wingfield M.J."/>
            <person name="Wingfield B.D."/>
        </authorList>
    </citation>
    <scope>NUCLEOTIDE SEQUENCE [LARGE SCALE GENOMIC DNA]</scope>
    <source>
        <strain evidence="3 4">CMW 18300</strain>
    </source>
</reference>
<feature type="region of interest" description="Disordered" evidence="1">
    <location>
        <begin position="439"/>
        <end position="462"/>
    </location>
</feature>
<keyword evidence="4" id="KW-1185">Reference proteome</keyword>
<proteinExistence type="predicted"/>
<comment type="caution">
    <text evidence="3">The sequence shown here is derived from an EMBL/GenBank/DDBJ whole genome shotgun (WGS) entry which is preliminary data.</text>
</comment>
<sequence>MAGQPYTYDATRPHLMRLFKLDLDGPDSPLSGKLLSITNIDLGMLTFTPRLWYQMFCEDLYALFGELSDGKGYDALSYCWGDPAGQPLPLRVASISNKLSGDGKAVTDYEPHRDGTLLIQQNLHAFLRGLRRGRYDRFIWIDAVCINQGSQEDKFNQIPLMRYVYEAAELVYVWLGEAAAAEEGAILAAPALNTSLRAVPPGHELDPAEPGSFESVGLQGPSREVWGALSGLITRPWWSRLWTLQEVVVAPSDPSFDRKLDYRPPNAIIICGDSQLRWAIFEDLITAIQAQGLEEWLLAINSPPDSTTTTITTLPPADGDDNRHAFDSTEEIRTCRRTNAGWAIPLSSLLLATRRRAATLPADMVIGQMALLDKTTIHQLGLRPSQPARDVFVAYARHYLRQEARETPGLPSWCPDFSVRPATAPLTQGRLGPISVCDEQQQQQPEGGDTAPPAFHAGFTTDEGGGGRWAIPRRKLFHARYFANILRGRDSARGLYATDDPRQVRPVEGSPGRICLSGLEVDVVTDVAEDVLNRHAAFLSTAARMRQMCVWVEQCLAMARGALSGEVVENSGGFEAVARTLVADGCGTDCAAAFLRLWQLLQAGTPVSSSPGEMDANMQSYLRVLRRVARRRRYFVTKGGRVGLGPVGMAVDDVVVVAFYCPTPYLLRRRGLDFEDLWELVGEAYVHGIMYGEALRLFDEGRVKEKSWVVE</sequence>
<evidence type="ECO:0000313" key="4">
    <source>
        <dbReference type="Proteomes" id="UP001583177"/>
    </source>
</evidence>
<gene>
    <name evidence="3" type="ORF">Daus18300_012437</name>
</gene>
<evidence type="ECO:0000256" key="1">
    <source>
        <dbReference type="SAM" id="MobiDB-lite"/>
    </source>
</evidence>
<organism evidence="3 4">
    <name type="scientific">Diaporthe australafricana</name>
    <dbReference type="NCBI Taxonomy" id="127596"/>
    <lineage>
        <taxon>Eukaryota</taxon>
        <taxon>Fungi</taxon>
        <taxon>Dikarya</taxon>
        <taxon>Ascomycota</taxon>
        <taxon>Pezizomycotina</taxon>
        <taxon>Sordariomycetes</taxon>
        <taxon>Sordariomycetidae</taxon>
        <taxon>Diaporthales</taxon>
        <taxon>Diaporthaceae</taxon>
        <taxon>Diaporthe</taxon>
    </lineage>
</organism>
<dbReference type="PANTHER" id="PTHR24148:SF64">
    <property type="entry name" value="HETEROKARYON INCOMPATIBILITY DOMAIN-CONTAINING PROTEIN"/>
    <property type="match status" value="1"/>
</dbReference>
<dbReference type="Pfam" id="PF06985">
    <property type="entry name" value="HET"/>
    <property type="match status" value="1"/>
</dbReference>
<name>A0ABR3W2Z7_9PEZI</name>
<dbReference type="Pfam" id="PF26639">
    <property type="entry name" value="Het-6_barrel"/>
    <property type="match status" value="1"/>
</dbReference>
<protein>
    <recommendedName>
        <fullName evidence="2">Heterokaryon incompatibility domain-containing protein</fullName>
    </recommendedName>
</protein>
<feature type="domain" description="Heterokaryon incompatibility" evidence="2">
    <location>
        <begin position="73"/>
        <end position="246"/>
    </location>
</feature>
<evidence type="ECO:0000259" key="2">
    <source>
        <dbReference type="Pfam" id="PF06985"/>
    </source>
</evidence>
<dbReference type="EMBL" id="JAWRVE010000168">
    <property type="protein sequence ID" value="KAL1851752.1"/>
    <property type="molecule type" value="Genomic_DNA"/>
</dbReference>